<name>A0ABU1MSD8_9SPHN</name>
<dbReference type="PANTHER" id="PTHR42760">
    <property type="entry name" value="SHORT-CHAIN DEHYDROGENASES/REDUCTASES FAMILY MEMBER"/>
    <property type="match status" value="1"/>
</dbReference>
<proteinExistence type="inferred from homology"/>
<dbReference type="PRINTS" id="PR00081">
    <property type="entry name" value="GDHRDH"/>
</dbReference>
<comment type="similarity">
    <text evidence="1">Belongs to the short-chain dehydrogenases/reductases (SDR) family.</text>
</comment>
<dbReference type="SUPFAM" id="SSF51735">
    <property type="entry name" value="NAD(P)-binding Rossmann-fold domains"/>
    <property type="match status" value="1"/>
</dbReference>
<dbReference type="Pfam" id="PF13561">
    <property type="entry name" value="adh_short_C2"/>
    <property type="match status" value="1"/>
</dbReference>
<organism evidence="2 3">
    <name type="scientific">Novosphingobium capsulatum</name>
    <dbReference type="NCBI Taxonomy" id="13688"/>
    <lineage>
        <taxon>Bacteria</taxon>
        <taxon>Pseudomonadati</taxon>
        <taxon>Pseudomonadota</taxon>
        <taxon>Alphaproteobacteria</taxon>
        <taxon>Sphingomonadales</taxon>
        <taxon>Sphingomonadaceae</taxon>
        <taxon>Novosphingobium</taxon>
    </lineage>
</organism>
<comment type="caution">
    <text evidence="2">The sequence shown here is derived from an EMBL/GenBank/DDBJ whole genome shotgun (WGS) entry which is preliminary data.</text>
</comment>
<protein>
    <submittedName>
        <fullName evidence="2">NAD(P)-dependent dehydrogenase (Short-subunit alcohol dehydrogenase family)</fullName>
    </submittedName>
</protein>
<keyword evidence="3" id="KW-1185">Reference proteome</keyword>
<dbReference type="InterPro" id="IPR036291">
    <property type="entry name" value="NAD(P)-bd_dom_sf"/>
</dbReference>
<dbReference type="Proteomes" id="UP001184150">
    <property type="component" value="Unassembled WGS sequence"/>
</dbReference>
<reference evidence="2 3" key="1">
    <citation type="submission" date="2023-07" db="EMBL/GenBank/DDBJ databases">
        <title>Sorghum-associated microbial communities from plants grown in Nebraska, USA.</title>
        <authorList>
            <person name="Schachtman D."/>
        </authorList>
    </citation>
    <scope>NUCLEOTIDE SEQUENCE [LARGE SCALE GENOMIC DNA]</scope>
    <source>
        <strain evidence="2 3">DS1027</strain>
    </source>
</reference>
<dbReference type="InterPro" id="IPR002347">
    <property type="entry name" value="SDR_fam"/>
</dbReference>
<sequence>MTLAETPFSDLARGQQRLAGRVAVVTGAGAGIGRGIARMFAAQGATVHALDIDAAGIGALAEETGGAVRAWPIDLLDEAAVQQAITTIGSEAGRIDALVPAAAMAVFNWIDTMTYAQWQHTLRGELDIVFLCTHAAWPWLKASGRAAIVNFASANAHVALNGSPALAHCAGKGGVMAMTRQLAMEGAPHGIRANTISPGLILTQQTARHMASDPGFEAFALEKMMIKRIGQPEDIAWTATFLCSDEAGYITGADFRVDAGSTAW</sequence>
<dbReference type="CDD" id="cd05233">
    <property type="entry name" value="SDR_c"/>
    <property type="match status" value="1"/>
</dbReference>
<gene>
    <name evidence="2" type="ORF">J2792_004144</name>
</gene>
<dbReference type="RefSeq" id="WP_171795316.1">
    <property type="nucleotide sequence ID" value="NZ_JAVDRD010000017.1"/>
</dbReference>
<dbReference type="PANTHER" id="PTHR42760:SF123">
    <property type="entry name" value="OXIDOREDUCTASE"/>
    <property type="match status" value="1"/>
</dbReference>
<dbReference type="EMBL" id="JAVDRD010000017">
    <property type="protein sequence ID" value="MDR6513251.1"/>
    <property type="molecule type" value="Genomic_DNA"/>
</dbReference>
<evidence type="ECO:0000313" key="2">
    <source>
        <dbReference type="EMBL" id="MDR6513251.1"/>
    </source>
</evidence>
<evidence type="ECO:0000256" key="1">
    <source>
        <dbReference type="ARBA" id="ARBA00006484"/>
    </source>
</evidence>
<accession>A0ABU1MSD8</accession>
<dbReference type="Gene3D" id="3.40.50.720">
    <property type="entry name" value="NAD(P)-binding Rossmann-like Domain"/>
    <property type="match status" value="1"/>
</dbReference>
<evidence type="ECO:0000313" key="3">
    <source>
        <dbReference type="Proteomes" id="UP001184150"/>
    </source>
</evidence>